<dbReference type="GO" id="GO:0016020">
    <property type="term" value="C:membrane"/>
    <property type="evidence" value="ECO:0007669"/>
    <property type="project" value="UniProtKB-SubCell"/>
</dbReference>
<evidence type="ECO:0000256" key="2">
    <source>
        <dbReference type="ARBA" id="ARBA00022692"/>
    </source>
</evidence>
<dbReference type="InterPro" id="IPR051784">
    <property type="entry name" value="Nod_factor_ABC_transporter"/>
</dbReference>
<comment type="caution">
    <text evidence="7">The sequence shown here is derived from an EMBL/GenBank/DDBJ whole genome shotgun (WGS) entry which is preliminary data.</text>
</comment>
<dbReference type="EMBL" id="JACBNQ010000001">
    <property type="protein sequence ID" value="NYB72951.1"/>
    <property type="molecule type" value="Genomic_DNA"/>
</dbReference>
<evidence type="ECO:0000313" key="7">
    <source>
        <dbReference type="EMBL" id="NYB72951.1"/>
    </source>
</evidence>
<feature type="transmembrane region" description="Helical" evidence="5">
    <location>
        <begin position="21"/>
        <end position="45"/>
    </location>
</feature>
<evidence type="ECO:0000256" key="5">
    <source>
        <dbReference type="SAM" id="Phobius"/>
    </source>
</evidence>
<feature type="transmembrane region" description="Helical" evidence="5">
    <location>
        <begin position="221"/>
        <end position="243"/>
    </location>
</feature>
<dbReference type="RefSeq" id="WP_179236618.1">
    <property type="nucleotide sequence ID" value="NZ_JACBNQ010000001.1"/>
</dbReference>
<sequence>MKRFINQAWLSFKIRYAAISFEEFLLLESLYPLITLAFYCILAAYSFNTNNLAKWVVGNSFLLCTNICIFALGSAFDEERYTGRIRSIIISPVSKLLIVLEKGFFPAIISVITVFFGFMIGSLIFNVDFTSINLWLFLFVIIVGMFSMTGFSLFLSSFGLITDSMHFILNLVANILIIFSGANFPITQLPQTLQVISKIIPLTRSIESANMLFGGYDTYKFVWLLLEEMLVGIIFYVISYFVIKIAEKTAKKNATLELF</sequence>
<dbReference type="Pfam" id="PF01061">
    <property type="entry name" value="ABC2_membrane"/>
    <property type="match status" value="1"/>
</dbReference>
<proteinExistence type="predicted"/>
<evidence type="ECO:0000256" key="4">
    <source>
        <dbReference type="ARBA" id="ARBA00023136"/>
    </source>
</evidence>
<reference evidence="7" key="1">
    <citation type="submission" date="2020-07" db="EMBL/GenBank/DDBJ databases">
        <title>Genomic analysis of a strain of Sedimentibacter Hydroxybenzoicus DSM7310.</title>
        <authorList>
            <person name="Ma S."/>
        </authorList>
    </citation>
    <scope>NUCLEOTIDE SEQUENCE</scope>
    <source>
        <strain evidence="7">DSM 7310</strain>
    </source>
</reference>
<keyword evidence="8" id="KW-1185">Reference proteome</keyword>
<dbReference type="AlphaFoldDB" id="A0A974GV34"/>
<accession>A0A974GV34</accession>
<keyword evidence="4 5" id="KW-0472">Membrane</keyword>
<comment type="subcellular location">
    <subcellularLocation>
        <location evidence="1">Membrane</location>
        <topology evidence="1">Multi-pass membrane protein</topology>
    </subcellularLocation>
</comment>
<feature type="transmembrane region" description="Helical" evidence="5">
    <location>
        <begin position="132"/>
        <end position="155"/>
    </location>
</feature>
<evidence type="ECO:0000259" key="6">
    <source>
        <dbReference type="Pfam" id="PF01061"/>
    </source>
</evidence>
<dbReference type="GO" id="GO:0140359">
    <property type="term" value="F:ABC-type transporter activity"/>
    <property type="evidence" value="ECO:0007669"/>
    <property type="project" value="InterPro"/>
</dbReference>
<evidence type="ECO:0000313" key="8">
    <source>
        <dbReference type="Proteomes" id="UP000611629"/>
    </source>
</evidence>
<gene>
    <name evidence="7" type="ORF">HZF24_02210</name>
</gene>
<evidence type="ECO:0000256" key="1">
    <source>
        <dbReference type="ARBA" id="ARBA00004141"/>
    </source>
</evidence>
<dbReference type="Proteomes" id="UP000611629">
    <property type="component" value="Unassembled WGS sequence"/>
</dbReference>
<evidence type="ECO:0000256" key="3">
    <source>
        <dbReference type="ARBA" id="ARBA00022989"/>
    </source>
</evidence>
<protein>
    <submittedName>
        <fullName evidence="7">ABC transporter permease</fullName>
    </submittedName>
</protein>
<keyword evidence="2 5" id="KW-0812">Transmembrane</keyword>
<name>A0A974GV34_SEDHY</name>
<feature type="transmembrane region" description="Helical" evidence="5">
    <location>
        <begin position="167"/>
        <end position="186"/>
    </location>
</feature>
<feature type="transmembrane region" description="Helical" evidence="5">
    <location>
        <begin position="57"/>
        <end position="76"/>
    </location>
</feature>
<feature type="domain" description="ABC-2 type transporter transmembrane" evidence="6">
    <location>
        <begin position="39"/>
        <end position="209"/>
    </location>
</feature>
<dbReference type="PANTHER" id="PTHR43229:SF2">
    <property type="entry name" value="NODULATION PROTEIN J"/>
    <property type="match status" value="1"/>
</dbReference>
<feature type="transmembrane region" description="Helical" evidence="5">
    <location>
        <begin position="104"/>
        <end position="126"/>
    </location>
</feature>
<dbReference type="InterPro" id="IPR013525">
    <property type="entry name" value="ABC2_TM"/>
</dbReference>
<dbReference type="PANTHER" id="PTHR43229">
    <property type="entry name" value="NODULATION PROTEIN J"/>
    <property type="match status" value="1"/>
</dbReference>
<organism evidence="7 8">
    <name type="scientific">Sedimentibacter hydroxybenzoicus DSM 7310</name>
    <dbReference type="NCBI Taxonomy" id="1123245"/>
    <lineage>
        <taxon>Bacteria</taxon>
        <taxon>Bacillati</taxon>
        <taxon>Bacillota</taxon>
        <taxon>Tissierellia</taxon>
        <taxon>Sedimentibacter</taxon>
    </lineage>
</organism>
<keyword evidence="3 5" id="KW-1133">Transmembrane helix</keyword>